<name>A0A5N0EGM5_9NOCA</name>
<dbReference type="Pfam" id="PF12833">
    <property type="entry name" value="HTH_18"/>
    <property type="match status" value="1"/>
</dbReference>
<keyword evidence="7" id="KW-1185">Reference proteome</keyword>
<dbReference type="OrthoDB" id="9799345at2"/>
<evidence type="ECO:0000313" key="6">
    <source>
        <dbReference type="EMBL" id="KAA8888538.1"/>
    </source>
</evidence>
<dbReference type="AlphaFoldDB" id="A0A5N0EGM5"/>
<evidence type="ECO:0000256" key="4">
    <source>
        <dbReference type="SAM" id="MobiDB-lite"/>
    </source>
</evidence>
<evidence type="ECO:0000256" key="3">
    <source>
        <dbReference type="ARBA" id="ARBA00023163"/>
    </source>
</evidence>
<gene>
    <name evidence="6" type="ORF">F3087_16190</name>
</gene>
<reference evidence="6 7" key="1">
    <citation type="submission" date="2019-09" db="EMBL/GenBank/DDBJ databases">
        <authorList>
            <person name="Wang X."/>
        </authorList>
    </citation>
    <scope>NUCLEOTIDE SEQUENCE [LARGE SCALE GENOMIC DNA]</scope>
    <source>
        <strain evidence="6 7">CICC 11023</strain>
    </source>
</reference>
<dbReference type="RefSeq" id="WP_150402703.1">
    <property type="nucleotide sequence ID" value="NZ_VXLC01000004.1"/>
</dbReference>
<sequence>MGHSATPAVYEIRSTVDVSARDAFEQWEGAAAVVGQFFRGVAPLQTLSKQTVLAFIRRNYTNPELTAEQIARACMVSPRSLYRLFEDTEHGIGARLMRMRLDHARKLLRTHPFRSLASVAAASGFASETHTEGAAIVPRSTFFHSVVTLVRCMRSMAAVSTKRTHRGLGKGLRSRCFQCSAHGSVQQGQRPTVTSGEGTHTGPSCRQRSSAS</sequence>
<evidence type="ECO:0000256" key="1">
    <source>
        <dbReference type="ARBA" id="ARBA00023015"/>
    </source>
</evidence>
<accession>A0A5N0EGM5</accession>
<dbReference type="Proteomes" id="UP000323876">
    <property type="component" value="Unassembled WGS sequence"/>
</dbReference>
<dbReference type="InterPro" id="IPR018060">
    <property type="entry name" value="HTH_AraC"/>
</dbReference>
<dbReference type="EMBL" id="VXLC01000004">
    <property type="protein sequence ID" value="KAA8888538.1"/>
    <property type="molecule type" value="Genomic_DNA"/>
</dbReference>
<organism evidence="6 7">
    <name type="scientific">Nocardia colli</name>
    <dbReference type="NCBI Taxonomy" id="2545717"/>
    <lineage>
        <taxon>Bacteria</taxon>
        <taxon>Bacillati</taxon>
        <taxon>Actinomycetota</taxon>
        <taxon>Actinomycetes</taxon>
        <taxon>Mycobacteriales</taxon>
        <taxon>Nocardiaceae</taxon>
        <taxon>Nocardia</taxon>
    </lineage>
</organism>
<keyword evidence="3" id="KW-0804">Transcription</keyword>
<dbReference type="GO" id="GO:0003700">
    <property type="term" value="F:DNA-binding transcription factor activity"/>
    <property type="evidence" value="ECO:0007669"/>
    <property type="project" value="InterPro"/>
</dbReference>
<dbReference type="PROSITE" id="PS01124">
    <property type="entry name" value="HTH_ARAC_FAMILY_2"/>
    <property type="match status" value="1"/>
</dbReference>
<dbReference type="PANTHER" id="PTHR46796">
    <property type="entry name" value="HTH-TYPE TRANSCRIPTIONAL ACTIVATOR RHAS-RELATED"/>
    <property type="match status" value="1"/>
</dbReference>
<comment type="caution">
    <text evidence="6">The sequence shown here is derived from an EMBL/GenBank/DDBJ whole genome shotgun (WGS) entry which is preliminary data.</text>
</comment>
<feature type="domain" description="HTH araC/xylS-type" evidence="5">
    <location>
        <begin position="50"/>
        <end position="130"/>
    </location>
</feature>
<dbReference type="InterPro" id="IPR050204">
    <property type="entry name" value="AraC_XylS_family_regulators"/>
</dbReference>
<keyword evidence="1" id="KW-0805">Transcription regulation</keyword>
<dbReference type="Gene3D" id="1.10.10.60">
    <property type="entry name" value="Homeodomain-like"/>
    <property type="match status" value="1"/>
</dbReference>
<evidence type="ECO:0000313" key="7">
    <source>
        <dbReference type="Proteomes" id="UP000323876"/>
    </source>
</evidence>
<protein>
    <submittedName>
        <fullName evidence="6">Helix-turn-helix domain-containing protein</fullName>
    </submittedName>
</protein>
<evidence type="ECO:0000259" key="5">
    <source>
        <dbReference type="PROSITE" id="PS01124"/>
    </source>
</evidence>
<dbReference type="GO" id="GO:0043565">
    <property type="term" value="F:sequence-specific DNA binding"/>
    <property type="evidence" value="ECO:0007669"/>
    <property type="project" value="InterPro"/>
</dbReference>
<dbReference type="SMART" id="SM00342">
    <property type="entry name" value="HTH_ARAC"/>
    <property type="match status" value="1"/>
</dbReference>
<evidence type="ECO:0000256" key="2">
    <source>
        <dbReference type="ARBA" id="ARBA00023125"/>
    </source>
</evidence>
<proteinExistence type="predicted"/>
<feature type="region of interest" description="Disordered" evidence="4">
    <location>
        <begin position="187"/>
        <end position="212"/>
    </location>
</feature>
<keyword evidence="2" id="KW-0238">DNA-binding</keyword>